<dbReference type="SMART" id="SM00664">
    <property type="entry name" value="DoH"/>
    <property type="match status" value="1"/>
</dbReference>
<dbReference type="Gene3D" id="2.60.40.1210">
    <property type="entry name" value="Cellobiose dehydrogenase, cytochrome domain"/>
    <property type="match status" value="1"/>
</dbReference>
<keyword evidence="6" id="KW-1185">Reference proteome</keyword>
<accession>A0A8H4T3J1</accession>
<evidence type="ECO:0000256" key="2">
    <source>
        <dbReference type="SAM" id="Phobius"/>
    </source>
</evidence>
<evidence type="ECO:0000256" key="3">
    <source>
        <dbReference type="SAM" id="SignalP"/>
    </source>
</evidence>
<dbReference type="AlphaFoldDB" id="A0A8H4T3J1"/>
<feature type="compositionally biased region" description="Low complexity" evidence="1">
    <location>
        <begin position="187"/>
        <end position="202"/>
    </location>
</feature>
<comment type="caution">
    <text evidence="5">The sequence shown here is derived from an EMBL/GenBank/DDBJ whole genome shotgun (WGS) entry which is preliminary data.</text>
</comment>
<proteinExistence type="predicted"/>
<evidence type="ECO:0000313" key="5">
    <source>
        <dbReference type="EMBL" id="KAF4950651.1"/>
    </source>
</evidence>
<dbReference type="InterPro" id="IPR018825">
    <property type="entry name" value="DUF2427"/>
</dbReference>
<reference evidence="5" key="1">
    <citation type="journal article" date="2020" name="BMC Genomics">
        <title>Correction to: Identification and distribution of gene clusters required for synthesis of sphingolipid metabolism inhibitors in diverse species of the filamentous fungus Fusarium.</title>
        <authorList>
            <person name="Kim H.S."/>
            <person name="Lohmar J.M."/>
            <person name="Busman M."/>
            <person name="Brown D.W."/>
            <person name="Naumann T.A."/>
            <person name="Divon H.H."/>
            <person name="Lysoe E."/>
            <person name="Uhlig S."/>
            <person name="Proctor R.H."/>
        </authorList>
    </citation>
    <scope>NUCLEOTIDE SEQUENCE</scope>
    <source>
        <strain evidence="5">NRRL 45417</strain>
    </source>
</reference>
<evidence type="ECO:0000313" key="6">
    <source>
        <dbReference type="Proteomes" id="UP000604273"/>
    </source>
</evidence>
<feature type="transmembrane region" description="Helical" evidence="2">
    <location>
        <begin position="347"/>
        <end position="369"/>
    </location>
</feature>
<sequence length="391" mass="41969">MRSTFSTSFVVLSAASCALAVTSSFCPDNGDVCFRWGVPEASASVGSGSFYFQIKAPTTAQWVGLGTGSQMAGSDMFIIYQDGNGNVTLSPRRGVGEVMPQYTKRSGLELLDGSGIKDKQMVANIRCNNCVDLSLKGTSSWIAAWKNGNSLDSTSMSERISEHDKHVDFSVDFSKAAMRSDSNPFTGSNENANSNSGSSPGGAVTQNGSGSPSKTVLRAHGIIMSIVFIAGYPLGAILMPMLGKWLVHAGWQVVMLLLMWAGFGLGYVYARDGGYWGKQAHTRMGTVVCVLMTLQPVLGYMHHRYFVSHHKRGVVSHVHIWFGRALIIIGIVNGGLGLQLANSSTAYIIAYSVIAGIAAILYLAAAFIGERRRNASRAKRISPQMSQEEAR</sequence>
<dbReference type="OrthoDB" id="19261at2759"/>
<dbReference type="Pfam" id="PF10348">
    <property type="entry name" value="DUF2427"/>
    <property type="match status" value="1"/>
</dbReference>
<feature type="transmembrane region" description="Helical" evidence="2">
    <location>
        <begin position="321"/>
        <end position="341"/>
    </location>
</feature>
<protein>
    <recommendedName>
        <fullName evidence="4">DOMON domain-containing protein</fullName>
    </recommendedName>
</protein>
<gene>
    <name evidence="5" type="ORF">FGADI_8055</name>
</gene>
<keyword evidence="3" id="KW-0732">Signal</keyword>
<dbReference type="EMBL" id="JABFAI010000201">
    <property type="protein sequence ID" value="KAF4950651.1"/>
    <property type="molecule type" value="Genomic_DNA"/>
</dbReference>
<organism evidence="5 6">
    <name type="scientific">Fusarium gaditjirri</name>
    <dbReference type="NCBI Taxonomy" id="282569"/>
    <lineage>
        <taxon>Eukaryota</taxon>
        <taxon>Fungi</taxon>
        <taxon>Dikarya</taxon>
        <taxon>Ascomycota</taxon>
        <taxon>Pezizomycotina</taxon>
        <taxon>Sordariomycetes</taxon>
        <taxon>Hypocreomycetidae</taxon>
        <taxon>Hypocreales</taxon>
        <taxon>Nectriaceae</taxon>
        <taxon>Fusarium</taxon>
        <taxon>Fusarium nisikadoi species complex</taxon>
    </lineage>
</organism>
<reference evidence="5" key="2">
    <citation type="submission" date="2020-05" db="EMBL/GenBank/DDBJ databases">
        <authorList>
            <person name="Kim H.-S."/>
            <person name="Proctor R.H."/>
            <person name="Brown D.W."/>
        </authorList>
    </citation>
    <scope>NUCLEOTIDE SEQUENCE</scope>
    <source>
        <strain evidence="5">NRRL 45417</strain>
    </source>
</reference>
<keyword evidence="2" id="KW-0472">Membrane</keyword>
<feature type="transmembrane region" description="Helical" evidence="2">
    <location>
        <begin position="249"/>
        <end position="270"/>
    </location>
</feature>
<dbReference type="PANTHER" id="PTHR47797">
    <property type="entry name" value="DEHYDROGENASE, PUTATIVE (AFU_ORTHOLOGUE AFUA_8G05805)-RELATED"/>
    <property type="match status" value="1"/>
</dbReference>
<dbReference type="InterPro" id="IPR005018">
    <property type="entry name" value="DOMON_domain"/>
</dbReference>
<feature type="region of interest" description="Disordered" evidence="1">
    <location>
        <begin position="182"/>
        <end position="212"/>
    </location>
</feature>
<dbReference type="SUPFAM" id="SSF49344">
    <property type="entry name" value="CBD9-like"/>
    <property type="match status" value="1"/>
</dbReference>
<dbReference type="CDD" id="cd08760">
    <property type="entry name" value="Cyt_b561_FRRS1_like"/>
    <property type="match status" value="1"/>
</dbReference>
<dbReference type="Gene3D" id="1.20.120.1770">
    <property type="match status" value="1"/>
</dbReference>
<dbReference type="PROSITE" id="PS50836">
    <property type="entry name" value="DOMON"/>
    <property type="match status" value="1"/>
</dbReference>
<dbReference type="CDD" id="cd09630">
    <property type="entry name" value="CDH_like_cytochrome"/>
    <property type="match status" value="1"/>
</dbReference>
<keyword evidence="2" id="KW-1133">Transmembrane helix</keyword>
<evidence type="ECO:0000259" key="4">
    <source>
        <dbReference type="PROSITE" id="PS50836"/>
    </source>
</evidence>
<dbReference type="PANTHER" id="PTHR47797:SF4">
    <property type="entry name" value="DOMON DOMAIN-CONTAINING PROTEIN"/>
    <property type="match status" value="1"/>
</dbReference>
<dbReference type="InterPro" id="IPR015920">
    <property type="entry name" value="Cellobiose_DH-like_cyt"/>
</dbReference>
<dbReference type="Proteomes" id="UP000604273">
    <property type="component" value="Unassembled WGS sequence"/>
</dbReference>
<feature type="domain" description="DOMON" evidence="4">
    <location>
        <begin position="30"/>
        <end position="148"/>
    </location>
</feature>
<feature type="signal peptide" evidence="3">
    <location>
        <begin position="1"/>
        <end position="20"/>
    </location>
</feature>
<dbReference type="Pfam" id="PF16010">
    <property type="entry name" value="CDH-cyt"/>
    <property type="match status" value="1"/>
</dbReference>
<keyword evidence="2" id="KW-0812">Transmembrane</keyword>
<evidence type="ECO:0000256" key="1">
    <source>
        <dbReference type="SAM" id="MobiDB-lite"/>
    </source>
</evidence>
<feature type="transmembrane region" description="Helical" evidence="2">
    <location>
        <begin position="222"/>
        <end position="242"/>
    </location>
</feature>
<feature type="chain" id="PRO_5034396552" description="DOMON domain-containing protein" evidence="3">
    <location>
        <begin position="21"/>
        <end position="391"/>
    </location>
</feature>
<dbReference type="PROSITE" id="PS51257">
    <property type="entry name" value="PROKAR_LIPOPROTEIN"/>
    <property type="match status" value="1"/>
</dbReference>
<name>A0A8H4T3J1_9HYPO</name>